<gene>
    <name evidence="2" type="ORF">OXD698_LOCUS23641</name>
</gene>
<keyword evidence="1" id="KW-0802">TPR repeat</keyword>
<sequence>MTDFEQLKHTKGGLLSFNSFLSTSKDKDVSLWCAQQDISNPGQNGKAEEIYENLLDKTVQETEKASIYHQLGLIKYNPGEYGEAISFYEKSLSSHEKALVIQQHWRSI</sequence>
<protein>
    <recommendedName>
        <fullName evidence="4">Tetratricopeptide repeat protein</fullName>
    </recommendedName>
</protein>
<dbReference type="PROSITE" id="PS50005">
    <property type="entry name" value="TPR"/>
    <property type="match status" value="1"/>
</dbReference>
<feature type="repeat" description="TPR" evidence="1">
    <location>
        <begin position="65"/>
        <end position="98"/>
    </location>
</feature>
<evidence type="ECO:0000256" key="1">
    <source>
        <dbReference type="PROSITE-ProRule" id="PRU00339"/>
    </source>
</evidence>
<accession>A0A819H5D0</accession>
<reference evidence="2" key="1">
    <citation type="submission" date="2021-02" db="EMBL/GenBank/DDBJ databases">
        <authorList>
            <person name="Nowell W R."/>
        </authorList>
    </citation>
    <scope>NUCLEOTIDE SEQUENCE</scope>
</reference>
<dbReference type="EMBL" id="CAJOAZ010002108">
    <property type="protein sequence ID" value="CAF3895325.1"/>
    <property type="molecule type" value="Genomic_DNA"/>
</dbReference>
<dbReference type="InterPro" id="IPR019734">
    <property type="entry name" value="TPR_rpt"/>
</dbReference>
<dbReference type="AlphaFoldDB" id="A0A819H5D0"/>
<evidence type="ECO:0008006" key="4">
    <source>
        <dbReference type="Google" id="ProtNLM"/>
    </source>
</evidence>
<dbReference type="SUPFAM" id="SSF48452">
    <property type="entry name" value="TPR-like"/>
    <property type="match status" value="1"/>
</dbReference>
<name>A0A819H5D0_9BILA</name>
<dbReference type="InterPro" id="IPR011990">
    <property type="entry name" value="TPR-like_helical_dom_sf"/>
</dbReference>
<evidence type="ECO:0000313" key="2">
    <source>
        <dbReference type="EMBL" id="CAF3895325.1"/>
    </source>
</evidence>
<dbReference type="Gene3D" id="1.25.40.10">
    <property type="entry name" value="Tetratricopeptide repeat domain"/>
    <property type="match status" value="1"/>
</dbReference>
<dbReference type="Proteomes" id="UP000663844">
    <property type="component" value="Unassembled WGS sequence"/>
</dbReference>
<comment type="caution">
    <text evidence="2">The sequence shown here is derived from an EMBL/GenBank/DDBJ whole genome shotgun (WGS) entry which is preliminary data.</text>
</comment>
<evidence type="ECO:0000313" key="3">
    <source>
        <dbReference type="Proteomes" id="UP000663844"/>
    </source>
</evidence>
<proteinExistence type="predicted"/>
<organism evidence="2 3">
    <name type="scientific">Adineta steineri</name>
    <dbReference type="NCBI Taxonomy" id="433720"/>
    <lineage>
        <taxon>Eukaryota</taxon>
        <taxon>Metazoa</taxon>
        <taxon>Spiralia</taxon>
        <taxon>Gnathifera</taxon>
        <taxon>Rotifera</taxon>
        <taxon>Eurotatoria</taxon>
        <taxon>Bdelloidea</taxon>
        <taxon>Adinetida</taxon>
        <taxon>Adinetidae</taxon>
        <taxon>Adineta</taxon>
    </lineage>
</organism>